<comment type="similarity">
    <text evidence="1">Belongs to the non-flavoprotein flavin reductase family.</text>
</comment>
<dbReference type="Pfam" id="PF01613">
    <property type="entry name" value="Flavin_Reduct"/>
    <property type="match status" value="1"/>
</dbReference>
<keyword evidence="5" id="KW-1185">Reference proteome</keyword>
<evidence type="ECO:0000256" key="1">
    <source>
        <dbReference type="ARBA" id="ARBA00008898"/>
    </source>
</evidence>
<reference evidence="4 5" key="1">
    <citation type="submission" date="2016-10" db="EMBL/GenBank/DDBJ databases">
        <authorList>
            <person name="de Groot N.N."/>
        </authorList>
    </citation>
    <scope>NUCLEOTIDE SEQUENCE [LARGE SCALE GENOMIC DNA]</scope>
    <source>
        <strain evidence="4 5">DSM 16213</strain>
    </source>
</reference>
<accession>A0A1H8C5A2</accession>
<name>A0A1H8C5A2_9RHOB</name>
<proteinExistence type="inferred from homology"/>
<protein>
    <submittedName>
        <fullName evidence="4">NADH-FMN oxidoreductase RutF, flavin reductase (DIM6/NTAB) family</fullName>
    </submittedName>
</protein>
<dbReference type="InterPro" id="IPR012349">
    <property type="entry name" value="Split_barrel_FMN-bd"/>
</dbReference>
<dbReference type="AlphaFoldDB" id="A0A1H8C5A2"/>
<dbReference type="EMBL" id="FOCI01000006">
    <property type="protein sequence ID" value="SEM89448.1"/>
    <property type="molecule type" value="Genomic_DNA"/>
</dbReference>
<evidence type="ECO:0000313" key="4">
    <source>
        <dbReference type="EMBL" id="SEM89448.1"/>
    </source>
</evidence>
<dbReference type="GO" id="GO:0010181">
    <property type="term" value="F:FMN binding"/>
    <property type="evidence" value="ECO:0007669"/>
    <property type="project" value="InterPro"/>
</dbReference>
<dbReference type="PANTHER" id="PTHR30466">
    <property type="entry name" value="FLAVIN REDUCTASE"/>
    <property type="match status" value="1"/>
</dbReference>
<feature type="domain" description="Flavin reductase like" evidence="3">
    <location>
        <begin position="22"/>
        <end position="165"/>
    </location>
</feature>
<organism evidence="4 5">
    <name type="scientific">Loktanella fryxellensis</name>
    <dbReference type="NCBI Taxonomy" id="245187"/>
    <lineage>
        <taxon>Bacteria</taxon>
        <taxon>Pseudomonadati</taxon>
        <taxon>Pseudomonadota</taxon>
        <taxon>Alphaproteobacteria</taxon>
        <taxon>Rhodobacterales</taxon>
        <taxon>Roseobacteraceae</taxon>
        <taxon>Loktanella</taxon>
    </lineage>
</organism>
<dbReference type="SMART" id="SM00903">
    <property type="entry name" value="Flavin_Reduct"/>
    <property type="match status" value="1"/>
</dbReference>
<dbReference type="Proteomes" id="UP000199585">
    <property type="component" value="Unassembled WGS sequence"/>
</dbReference>
<evidence type="ECO:0000259" key="3">
    <source>
        <dbReference type="SMART" id="SM00903"/>
    </source>
</evidence>
<evidence type="ECO:0000256" key="2">
    <source>
        <dbReference type="ARBA" id="ARBA00023002"/>
    </source>
</evidence>
<dbReference type="InterPro" id="IPR002563">
    <property type="entry name" value="Flavin_Rdtase-like_dom"/>
</dbReference>
<dbReference type="Gene3D" id="2.30.110.10">
    <property type="entry name" value="Electron Transport, Fmn-binding Protein, Chain A"/>
    <property type="match status" value="1"/>
</dbReference>
<keyword evidence="2" id="KW-0560">Oxidoreductase</keyword>
<dbReference type="PANTHER" id="PTHR30466:SF11">
    <property type="entry name" value="FLAVIN-DEPENDENT MONOOXYGENASE, REDUCTASE SUBUNIT HSAB"/>
    <property type="match status" value="1"/>
</dbReference>
<sequence>MLDRMQTEPTAQIDPRALRDAFGALPTGVAVVTLRDAAGMPTGMTVGSFASLSLSPALCLFSLGRNQASARLFAPDVPFVVNVLPDTMADVAWQFARPQPDKCAGIALSDTAVDAPGLQGAIARFACHVDSIHDGGDHVIVVGRIADFDHAPGDALVFWRGGMHRPAAVGASS</sequence>
<evidence type="ECO:0000313" key="5">
    <source>
        <dbReference type="Proteomes" id="UP000199585"/>
    </source>
</evidence>
<dbReference type="STRING" id="245187.SAMN04488003_10640"/>
<dbReference type="SUPFAM" id="SSF50475">
    <property type="entry name" value="FMN-binding split barrel"/>
    <property type="match status" value="1"/>
</dbReference>
<gene>
    <name evidence="4" type="ORF">SAMN04488003_10640</name>
</gene>
<dbReference type="InterPro" id="IPR050268">
    <property type="entry name" value="NADH-dep_flavin_reductase"/>
</dbReference>
<dbReference type="GO" id="GO:0042602">
    <property type="term" value="F:riboflavin reductase (NADPH) activity"/>
    <property type="evidence" value="ECO:0007669"/>
    <property type="project" value="TreeGrafter"/>
</dbReference>